<sequence length="430" mass="50664">MYTHTDNIKEPFNEIHRSIFYHPIIIKFMSLYADWKTNTIKTRTDIENYNKFTNELDKLFNDLSPTEDSYALERNEQFHLSNWDVPLDVIIQLMYPPLAELLKKYSYTNDSSLNSLVQILDQRVITKYRDHIIPILTKYLPSDRFFGIDDYLKMSPENKIILDQLFNEYYFEMRKRIIKGTNPYVATTKLFTEDFDKFYFDAVKALNLSSDGSTIISLGNTPNKFIFLQAIFCKLKRIDRTFVFMPFSGSWTNWPTVVDLEKFCNKLRMMSIDPESIIKRPKKTFICDYVYTGTSLKSFLEILFKCGTNVSPGELKSSLELILLNSHRDTNKMFEPYVSKISKIVIPLYDEDDDVGSRCMNKFTVDKLALVETSTDYFPADIIFCNFERFRIIEQVEKKISDASEVSKTGGAYYRKYMKYKKKYCHKKLI</sequence>
<gene>
    <name evidence="1" type="ORF">Harvfovirus19_17</name>
</gene>
<evidence type="ECO:0000313" key="1">
    <source>
        <dbReference type="EMBL" id="AYV81172.1"/>
    </source>
</evidence>
<dbReference type="EMBL" id="MK072261">
    <property type="protein sequence ID" value="AYV81172.1"/>
    <property type="molecule type" value="Genomic_DNA"/>
</dbReference>
<accession>A0A3G5A1V0</accession>
<organism evidence="1">
    <name type="scientific">Harvfovirus sp</name>
    <dbReference type="NCBI Taxonomy" id="2487768"/>
    <lineage>
        <taxon>Viruses</taxon>
        <taxon>Varidnaviria</taxon>
        <taxon>Bamfordvirae</taxon>
        <taxon>Nucleocytoviricota</taxon>
        <taxon>Megaviricetes</taxon>
        <taxon>Imitervirales</taxon>
        <taxon>Mimiviridae</taxon>
        <taxon>Klosneuvirinae</taxon>
    </lineage>
</organism>
<protein>
    <submittedName>
        <fullName evidence="1">Uncharacterized protein</fullName>
    </submittedName>
</protein>
<reference evidence="1" key="1">
    <citation type="submission" date="2018-10" db="EMBL/GenBank/DDBJ databases">
        <title>Hidden diversity of soil giant viruses.</title>
        <authorList>
            <person name="Schulz F."/>
            <person name="Alteio L."/>
            <person name="Goudeau D."/>
            <person name="Ryan E.M."/>
            <person name="Malmstrom R.R."/>
            <person name="Blanchard J."/>
            <person name="Woyke T."/>
        </authorList>
    </citation>
    <scope>NUCLEOTIDE SEQUENCE</scope>
    <source>
        <strain evidence="1">HAV1</strain>
    </source>
</reference>
<name>A0A3G5A1V0_9VIRU</name>
<proteinExistence type="predicted"/>